<proteinExistence type="predicted"/>
<sequence length="212" mass="23020">MRILVAHPIRIVRIALTKLADSVDGCHVVNSFASIDSTVQYLEGSEEAIDLILIDSSIASPGSITRLVGATLAKVIVLSNDENSLSIDGWVKEGVRGVLGPTADEQHFEKALLKVCEGEYWLNRDVTSRILSGIGHAQEQSAEQALIGLLTAKEKLVVKALVNGEGQTLRATAQQLNISENTVRNHLTSIYSKLGIANRLELFVFAQRFMAD</sequence>
<reference evidence="3" key="1">
    <citation type="submission" date="2020-02" db="EMBL/GenBank/DDBJ databases">
        <authorList>
            <person name="Chen W.-M."/>
        </authorList>
    </citation>
    <scope>NUCLEOTIDE SEQUENCE</scope>
    <source>
        <strain evidence="3">NBD-18</strain>
    </source>
</reference>
<dbReference type="Pfam" id="PF00196">
    <property type="entry name" value="GerE"/>
    <property type="match status" value="1"/>
</dbReference>
<dbReference type="Gene3D" id="3.40.50.2300">
    <property type="match status" value="1"/>
</dbReference>
<name>A0A6B2R219_9BURK</name>
<evidence type="ECO:0000313" key="3">
    <source>
        <dbReference type="EMBL" id="NDY84371.1"/>
    </source>
</evidence>
<comment type="caution">
    <text evidence="3">The sequence shown here is derived from an EMBL/GenBank/DDBJ whole genome shotgun (WGS) entry which is preliminary data.</text>
</comment>
<evidence type="ECO:0000256" key="1">
    <source>
        <dbReference type="ARBA" id="ARBA00023125"/>
    </source>
</evidence>
<dbReference type="InterPro" id="IPR036388">
    <property type="entry name" value="WH-like_DNA-bd_sf"/>
</dbReference>
<dbReference type="AlphaFoldDB" id="A0A6B2R219"/>
<dbReference type="GO" id="GO:0003677">
    <property type="term" value="F:DNA binding"/>
    <property type="evidence" value="ECO:0007669"/>
    <property type="project" value="UniProtKB-KW"/>
</dbReference>
<dbReference type="SUPFAM" id="SSF46894">
    <property type="entry name" value="C-terminal effector domain of the bipartite response regulators"/>
    <property type="match status" value="1"/>
</dbReference>
<feature type="domain" description="HTH luxR-type" evidence="2">
    <location>
        <begin position="143"/>
        <end position="210"/>
    </location>
</feature>
<dbReference type="PROSITE" id="PS50043">
    <property type="entry name" value="HTH_LUXR_2"/>
    <property type="match status" value="1"/>
</dbReference>
<dbReference type="CDD" id="cd06170">
    <property type="entry name" value="LuxR_C_like"/>
    <property type="match status" value="1"/>
</dbReference>
<dbReference type="RefSeq" id="WP_163656187.1">
    <property type="nucleotide sequence ID" value="NZ_JAAGRN010000011.1"/>
</dbReference>
<protein>
    <submittedName>
        <fullName evidence="3">Response regulator transcription factor</fullName>
    </submittedName>
</protein>
<evidence type="ECO:0000259" key="2">
    <source>
        <dbReference type="PROSITE" id="PS50043"/>
    </source>
</evidence>
<accession>A0A6B2R219</accession>
<dbReference type="InterPro" id="IPR016032">
    <property type="entry name" value="Sig_transdc_resp-reg_C-effctor"/>
</dbReference>
<gene>
    <name evidence="3" type="ORF">G3I67_14145</name>
</gene>
<dbReference type="InterPro" id="IPR039420">
    <property type="entry name" value="WalR-like"/>
</dbReference>
<dbReference type="SMART" id="SM00421">
    <property type="entry name" value="HTH_LUXR"/>
    <property type="match status" value="1"/>
</dbReference>
<organism evidence="3">
    <name type="scientific">Sheuella amnicola</name>
    <dbReference type="NCBI Taxonomy" id="2707330"/>
    <lineage>
        <taxon>Bacteria</taxon>
        <taxon>Pseudomonadati</taxon>
        <taxon>Pseudomonadota</taxon>
        <taxon>Betaproteobacteria</taxon>
        <taxon>Burkholderiales</taxon>
        <taxon>Alcaligenaceae</taxon>
        <taxon>Sheuella</taxon>
    </lineage>
</organism>
<dbReference type="InterPro" id="IPR000792">
    <property type="entry name" value="Tscrpt_reg_LuxR_C"/>
</dbReference>
<dbReference type="GO" id="GO:0006355">
    <property type="term" value="P:regulation of DNA-templated transcription"/>
    <property type="evidence" value="ECO:0007669"/>
    <property type="project" value="InterPro"/>
</dbReference>
<dbReference type="Gene3D" id="1.10.10.10">
    <property type="entry name" value="Winged helix-like DNA-binding domain superfamily/Winged helix DNA-binding domain"/>
    <property type="match status" value="1"/>
</dbReference>
<keyword evidence="1" id="KW-0238">DNA-binding</keyword>
<dbReference type="EMBL" id="JAAGRN010000011">
    <property type="protein sequence ID" value="NDY84371.1"/>
    <property type="molecule type" value="Genomic_DNA"/>
</dbReference>
<dbReference type="PANTHER" id="PTHR43214">
    <property type="entry name" value="TWO-COMPONENT RESPONSE REGULATOR"/>
    <property type="match status" value="1"/>
</dbReference>